<dbReference type="Proteomes" id="UP000234271">
    <property type="component" value="Chromosome"/>
</dbReference>
<sequence length="263" mass="27837">MYLSLSLSSTATNATVLDAIRLALTGTTTLIGLGSACDMANSELLTDVSAGWTLVDSGTGFIVLSAPQETGTAIKFVRIRLISNSLSIDGMEAWNSTTVSGTNVTTAASISLAMPTVNQLNKLVLFSSNRFVAMQSTQNGVVSTLIYACEYTPIYPASLDKVRLLVSGRCVTQFNQDTQILLYNYSATVQTLDADFATTSTGQDTSGNLYAPAYPQFVNPASGGFVLGKLFGLLKTIALSQMEVTLNADSYAVIDTTTLIRKG</sequence>
<keyword evidence="2" id="KW-1185">Reference proteome</keyword>
<proteinExistence type="predicted"/>
<dbReference type="STRING" id="288004.AL038_09295"/>
<organism evidence="1 2">
    <name type="scientific">Beggiatoa leptomitoformis</name>
    <dbReference type="NCBI Taxonomy" id="288004"/>
    <lineage>
        <taxon>Bacteria</taxon>
        <taxon>Pseudomonadati</taxon>
        <taxon>Pseudomonadota</taxon>
        <taxon>Gammaproteobacteria</taxon>
        <taxon>Thiotrichales</taxon>
        <taxon>Thiotrichaceae</taxon>
        <taxon>Beggiatoa</taxon>
    </lineage>
</organism>
<protein>
    <submittedName>
        <fullName evidence="1">Uncharacterized protein</fullName>
    </submittedName>
</protein>
<name>A0A2N9YH35_9GAMM</name>
<reference evidence="2" key="1">
    <citation type="submission" date="2016-12" db="EMBL/GenBank/DDBJ databases">
        <title>Complete Genome Sequence of Beggiatoa leptomitiformis D-401.</title>
        <authorList>
            <person name="Fomenkov A."/>
            <person name="Vincze T."/>
            <person name="Grabovich M."/>
            <person name="Anton B.P."/>
            <person name="Dubinina G."/>
            <person name="Orlova M."/>
            <person name="Belousova E."/>
            <person name="Roberts R.J."/>
        </authorList>
    </citation>
    <scope>NUCLEOTIDE SEQUENCE [LARGE SCALE GENOMIC DNA]</scope>
    <source>
        <strain evidence="2">D-401</strain>
    </source>
</reference>
<evidence type="ECO:0000313" key="2">
    <source>
        <dbReference type="Proteomes" id="UP000234271"/>
    </source>
</evidence>
<accession>A0A2N9YH35</accession>
<gene>
    <name evidence="1" type="ORF">BLE401_15005</name>
</gene>
<dbReference type="EMBL" id="CP018889">
    <property type="protein sequence ID" value="AUI69871.1"/>
    <property type="molecule type" value="Genomic_DNA"/>
</dbReference>
<dbReference type="KEGG" id="blep:AL038_09295"/>
<dbReference type="AlphaFoldDB" id="A0A2N9YH35"/>
<dbReference type="RefSeq" id="WP_062152174.1">
    <property type="nucleotide sequence ID" value="NZ_CP012373.2"/>
</dbReference>
<evidence type="ECO:0000313" key="1">
    <source>
        <dbReference type="EMBL" id="AUI69871.1"/>
    </source>
</evidence>